<dbReference type="PANTHER" id="PTHR43381:SF4">
    <property type="entry name" value="EUKARYOTIC TRANSLATION INITIATION FACTOR 5B"/>
    <property type="match status" value="1"/>
</dbReference>
<comment type="caution">
    <text evidence="10">The sequence shown here is derived from an EMBL/GenBank/DDBJ whole genome shotgun (WGS) entry which is preliminary data.</text>
</comment>
<dbReference type="NCBIfam" id="TIGR00487">
    <property type="entry name" value="IF-2"/>
    <property type="match status" value="1"/>
</dbReference>
<dbReference type="SUPFAM" id="SSF52156">
    <property type="entry name" value="Initiation factor IF2/eIF5b, domain 3"/>
    <property type="match status" value="1"/>
</dbReference>
<dbReference type="AlphaFoldDB" id="A0A2H0UXU2"/>
<evidence type="ECO:0000256" key="6">
    <source>
        <dbReference type="ARBA" id="ARBA00023134"/>
    </source>
</evidence>
<dbReference type="InterPro" id="IPR009000">
    <property type="entry name" value="Transl_B-barrel_sf"/>
</dbReference>
<dbReference type="Gene3D" id="3.40.50.300">
    <property type="entry name" value="P-loop containing nucleotide triphosphate hydrolases"/>
    <property type="match status" value="1"/>
</dbReference>
<dbReference type="Pfam" id="PF00009">
    <property type="entry name" value="GTP_EFTU"/>
    <property type="match status" value="1"/>
</dbReference>
<dbReference type="Pfam" id="PF22042">
    <property type="entry name" value="EF-G_D2"/>
    <property type="match status" value="1"/>
</dbReference>
<protein>
    <recommendedName>
        <fullName evidence="2 7">Translation initiation factor IF-2</fullName>
    </recommendedName>
</protein>
<dbReference type="GO" id="GO:0003743">
    <property type="term" value="F:translation initiation factor activity"/>
    <property type="evidence" value="ECO:0007669"/>
    <property type="project" value="UniProtKB-UniRule"/>
</dbReference>
<dbReference type="GO" id="GO:0005737">
    <property type="term" value="C:cytoplasm"/>
    <property type="evidence" value="ECO:0007669"/>
    <property type="project" value="UniProtKB-UniRule"/>
</dbReference>
<keyword evidence="6" id="KW-0342">GTP-binding</keyword>
<name>A0A2H0UXU2_9BACT</name>
<dbReference type="InterPro" id="IPR005225">
    <property type="entry name" value="Small_GTP-bd"/>
</dbReference>
<evidence type="ECO:0000256" key="4">
    <source>
        <dbReference type="ARBA" id="ARBA00022741"/>
    </source>
</evidence>
<dbReference type="PROSITE" id="PS51722">
    <property type="entry name" value="G_TR_2"/>
    <property type="match status" value="1"/>
</dbReference>
<dbReference type="InterPro" id="IPR036925">
    <property type="entry name" value="TIF_IF2_dom3_sf"/>
</dbReference>
<dbReference type="Gene3D" id="3.40.50.10050">
    <property type="entry name" value="Translation initiation factor IF- 2, domain 3"/>
    <property type="match status" value="1"/>
</dbReference>
<dbReference type="SUPFAM" id="SSF50447">
    <property type="entry name" value="Translation proteins"/>
    <property type="match status" value="2"/>
</dbReference>
<dbReference type="InterPro" id="IPR027417">
    <property type="entry name" value="P-loop_NTPase"/>
</dbReference>
<evidence type="ECO:0000313" key="10">
    <source>
        <dbReference type="EMBL" id="PIR91009.1"/>
    </source>
</evidence>
<dbReference type="FunFam" id="3.40.50.300:FF:000019">
    <property type="entry name" value="Translation initiation factor IF-2"/>
    <property type="match status" value="1"/>
</dbReference>
<dbReference type="CDD" id="cd01887">
    <property type="entry name" value="IF2_eIF5B"/>
    <property type="match status" value="1"/>
</dbReference>
<organism evidence="10 11">
    <name type="scientific">bacterium (Candidatus Gribaldobacteria) CG10_big_fil_rev_8_21_14_0_10_41_12</name>
    <dbReference type="NCBI Taxonomy" id="2014277"/>
    <lineage>
        <taxon>Bacteria</taxon>
        <taxon>Candidatus Gribaldobacteria</taxon>
    </lineage>
</organism>
<evidence type="ECO:0000256" key="8">
    <source>
        <dbReference type="RuleBase" id="RU000644"/>
    </source>
</evidence>
<keyword evidence="5 8" id="KW-0648">Protein biosynthesis</keyword>
<dbReference type="InterPro" id="IPR053905">
    <property type="entry name" value="EF-G-like_DII"/>
</dbReference>
<dbReference type="EMBL" id="PFAV01000062">
    <property type="protein sequence ID" value="PIR91009.1"/>
    <property type="molecule type" value="Genomic_DNA"/>
</dbReference>
<keyword evidence="3 8" id="KW-0396">Initiation factor</keyword>
<comment type="similarity">
    <text evidence="1 8">Belongs to the TRAFAC class translation factor GTPase superfamily. Classic translation factor GTPase family. IF-2 subfamily.</text>
</comment>
<evidence type="ECO:0000256" key="3">
    <source>
        <dbReference type="ARBA" id="ARBA00022540"/>
    </source>
</evidence>
<evidence type="ECO:0000256" key="5">
    <source>
        <dbReference type="ARBA" id="ARBA00022917"/>
    </source>
</evidence>
<evidence type="ECO:0000256" key="7">
    <source>
        <dbReference type="NCBIfam" id="TIGR00487"/>
    </source>
</evidence>
<dbReference type="PRINTS" id="PR00315">
    <property type="entry name" value="ELONGATNFCT"/>
</dbReference>
<dbReference type="PANTHER" id="PTHR43381">
    <property type="entry name" value="TRANSLATION INITIATION FACTOR IF-2-RELATED"/>
    <property type="match status" value="1"/>
</dbReference>
<evidence type="ECO:0000256" key="1">
    <source>
        <dbReference type="ARBA" id="ARBA00007733"/>
    </source>
</evidence>
<proteinExistence type="inferred from homology"/>
<dbReference type="GO" id="GO:0005525">
    <property type="term" value="F:GTP binding"/>
    <property type="evidence" value="ECO:0007669"/>
    <property type="project" value="UniProtKB-KW"/>
</dbReference>
<dbReference type="SUPFAM" id="SSF52540">
    <property type="entry name" value="P-loop containing nucleoside triphosphate hydrolases"/>
    <property type="match status" value="1"/>
</dbReference>
<dbReference type="InterPro" id="IPR023115">
    <property type="entry name" value="TIF_IF2_dom3"/>
</dbReference>
<dbReference type="FunFam" id="3.40.50.10050:FF:000001">
    <property type="entry name" value="Translation initiation factor IF-2"/>
    <property type="match status" value="1"/>
</dbReference>
<evidence type="ECO:0000313" key="11">
    <source>
        <dbReference type="Proteomes" id="UP000228906"/>
    </source>
</evidence>
<evidence type="ECO:0000256" key="2">
    <source>
        <dbReference type="ARBA" id="ARBA00020675"/>
    </source>
</evidence>
<dbReference type="Proteomes" id="UP000228906">
    <property type="component" value="Unassembled WGS sequence"/>
</dbReference>
<gene>
    <name evidence="10" type="primary">infB</name>
    <name evidence="10" type="ORF">COU03_03425</name>
</gene>
<dbReference type="Pfam" id="PF11987">
    <property type="entry name" value="IF-2"/>
    <property type="match status" value="1"/>
</dbReference>
<dbReference type="InterPro" id="IPR000178">
    <property type="entry name" value="TF_IF2_bacterial-like"/>
</dbReference>
<dbReference type="GO" id="GO:0003924">
    <property type="term" value="F:GTPase activity"/>
    <property type="evidence" value="ECO:0007669"/>
    <property type="project" value="InterPro"/>
</dbReference>
<evidence type="ECO:0000259" key="9">
    <source>
        <dbReference type="PROSITE" id="PS51722"/>
    </source>
</evidence>
<accession>A0A2H0UXU2</accession>
<dbReference type="InterPro" id="IPR015760">
    <property type="entry name" value="TIF_IF2"/>
</dbReference>
<dbReference type="InterPro" id="IPR000795">
    <property type="entry name" value="T_Tr_GTP-bd_dom"/>
</dbReference>
<feature type="domain" description="Tr-type G" evidence="9">
    <location>
        <begin position="10"/>
        <end position="191"/>
    </location>
</feature>
<dbReference type="NCBIfam" id="TIGR00231">
    <property type="entry name" value="small_GTP"/>
    <property type="match status" value="1"/>
</dbReference>
<sequence>MEQEKNKIIVRQPVVVIMGHVDHGKSSLLEAIREGFVICAKESGGITQHIGAYEVEVGGNPPSLKATDGQKKITFIDTPGHEAFSAMRSRGANLADIAILVIDAAEGLKPQTKEALNFIKKAKIPMIVAFNKIDKPEADPEKVKRDLSQIDVLVESYGGQVPSCEVSAKTKQGIKELLETISLVAEMEELKCDLSLPVQGIVIESSLDPQKGPIATLLVKQGLLREGDVVATENVLGKLRHLANFQNKRLNEVLPGQPARVLGFEQPPAVGDVFKVFANHEQARTQLKTKTICAKPPIAIKNNSDKEIKTLNIILKTDFLGSCEALVGVLENIPRDKVVLNFIKTGVGDINASDILLAENSHAVVLGFRVKTDENTSHLLRERGIKAKTFDVIYELAQEARRLMTATLSPETKRVNTGKFKAIIIFKQDKDTQIVGGKVLEGEITRNVKAEIMRDDEIIGHGKVKGLQKDKKDIGKAEKGQEVGILLQSEIKTQENDILVFFSEEKERATL</sequence>
<comment type="function">
    <text evidence="8">One of the essential components for the initiation of protein synthesis. Protects formylmethionyl-tRNA from spontaneous hydrolysis and promotes its binding to the 30S ribosomal subunits. Also involved in the hydrolysis of GTP during the formation of the 70S ribosomal complex.</text>
</comment>
<keyword evidence="4" id="KW-0547">Nucleotide-binding</keyword>
<reference evidence="11" key="1">
    <citation type="submission" date="2017-09" db="EMBL/GenBank/DDBJ databases">
        <title>Depth-based differentiation of microbial function through sediment-hosted aquifers and enrichment of novel symbionts in the deep terrestrial subsurface.</title>
        <authorList>
            <person name="Probst A.J."/>
            <person name="Ladd B."/>
            <person name="Jarett J.K."/>
            <person name="Geller-Mcgrath D.E."/>
            <person name="Sieber C.M.K."/>
            <person name="Emerson J.B."/>
            <person name="Anantharaman K."/>
            <person name="Thomas B.C."/>
            <person name="Malmstrom R."/>
            <person name="Stieglmeier M."/>
            <person name="Klingl A."/>
            <person name="Woyke T."/>
            <person name="Ryan C.M."/>
            <person name="Banfield J.F."/>
        </authorList>
    </citation>
    <scope>NUCLEOTIDE SEQUENCE [LARGE SCALE GENOMIC DNA]</scope>
</reference>
<dbReference type="Gene3D" id="2.40.30.10">
    <property type="entry name" value="Translation factors"/>
    <property type="match status" value="2"/>
</dbReference>